<evidence type="ECO:0000256" key="2">
    <source>
        <dbReference type="ARBA" id="ARBA00022692"/>
    </source>
</evidence>
<evidence type="ECO:0000313" key="7">
    <source>
        <dbReference type="EMBL" id="SKC45375.1"/>
    </source>
</evidence>
<evidence type="ECO:0000256" key="5">
    <source>
        <dbReference type="SAM" id="Phobius"/>
    </source>
</evidence>
<feature type="transmembrane region" description="Helical" evidence="5">
    <location>
        <begin position="411"/>
        <end position="430"/>
    </location>
</feature>
<feature type="domain" description="O-antigen ligase-related" evidence="6">
    <location>
        <begin position="187"/>
        <end position="307"/>
    </location>
</feature>
<organism evidence="7 8">
    <name type="scientific">Pseudoxanthomonas indica</name>
    <dbReference type="NCBI Taxonomy" id="428993"/>
    <lineage>
        <taxon>Bacteria</taxon>
        <taxon>Pseudomonadati</taxon>
        <taxon>Pseudomonadota</taxon>
        <taxon>Gammaproteobacteria</taxon>
        <taxon>Lysobacterales</taxon>
        <taxon>Lysobacteraceae</taxon>
        <taxon>Pseudoxanthomonas</taxon>
    </lineage>
</organism>
<feature type="transmembrane region" description="Helical" evidence="5">
    <location>
        <begin position="183"/>
        <end position="216"/>
    </location>
</feature>
<dbReference type="Pfam" id="PF04932">
    <property type="entry name" value="Wzy_C"/>
    <property type="match status" value="1"/>
</dbReference>
<dbReference type="AlphaFoldDB" id="A0A1T5J1L7"/>
<dbReference type="RefSeq" id="WP_079722846.1">
    <property type="nucleotide sequence ID" value="NZ_BMCL01000003.1"/>
</dbReference>
<feature type="transmembrane region" description="Helical" evidence="5">
    <location>
        <begin position="291"/>
        <end position="314"/>
    </location>
</feature>
<keyword evidence="2 5" id="KW-0812">Transmembrane</keyword>
<dbReference type="InterPro" id="IPR051533">
    <property type="entry name" value="WaaL-like"/>
</dbReference>
<keyword evidence="3 5" id="KW-1133">Transmembrane helix</keyword>
<evidence type="ECO:0000313" key="8">
    <source>
        <dbReference type="Proteomes" id="UP000190341"/>
    </source>
</evidence>
<dbReference type="GO" id="GO:0016874">
    <property type="term" value="F:ligase activity"/>
    <property type="evidence" value="ECO:0007669"/>
    <property type="project" value="UniProtKB-KW"/>
</dbReference>
<reference evidence="7 8" key="1">
    <citation type="submission" date="2017-02" db="EMBL/GenBank/DDBJ databases">
        <authorList>
            <person name="Peterson S.W."/>
        </authorList>
    </citation>
    <scope>NUCLEOTIDE SEQUENCE [LARGE SCALE GENOMIC DNA]</scope>
    <source>
        <strain evidence="7 8">P15</strain>
    </source>
</reference>
<keyword evidence="4 5" id="KW-0472">Membrane</keyword>
<dbReference type="PANTHER" id="PTHR37422">
    <property type="entry name" value="TEICHURONIC ACID BIOSYNTHESIS PROTEIN TUAE"/>
    <property type="match status" value="1"/>
</dbReference>
<comment type="subcellular location">
    <subcellularLocation>
        <location evidence="1">Membrane</location>
        <topology evidence="1">Multi-pass membrane protein</topology>
    </subcellularLocation>
</comment>
<name>A0A1T5J1L7_9GAMM</name>
<sequence length="431" mass="48001">MYFFMLMYLVLVLIRPQDYPAVIENPGPPLQPIALIMAAGFFLFSQRKSFEAPQYLLIPIFLLVAMISKVANGWAGGALFVFFIFAPVVLAYVLLANTVNTRERMQGVLAVFAICASVLALHGIEQVQLGVGWTGIELSQGTRIQYVGIFNDPNDLGMLFVMCLPFAFYLSARGGLMGLRRLFWWVIIVLLVWGAYLTNSRGTLLALVAMLGVYVWRKRGPFTAGMLGAVALGGLMMLPSRLQEMEVSEESAMGRVESWYEGIWMFVHNPVFGIGAGGYSDLHELTAHNSFVLVLAETGIVGFTIWLAIVGYCFRMMLAVLKRGDDIIDDVPLDVPDEVALADWQRDKALTLTFFMSLTGFFTAAFFLSRSYVVILYLLVALVVAHYTRLRETYPSLPQFTLTKDVIRWPIYAVIGVIGLYLTVKVLLAMA</sequence>
<keyword evidence="7" id="KW-0436">Ligase</keyword>
<dbReference type="InterPro" id="IPR007016">
    <property type="entry name" value="O-antigen_ligase-rel_domated"/>
</dbReference>
<accession>A0A1T5J1L7</accession>
<keyword evidence="8" id="KW-1185">Reference proteome</keyword>
<evidence type="ECO:0000256" key="1">
    <source>
        <dbReference type="ARBA" id="ARBA00004141"/>
    </source>
</evidence>
<dbReference type="STRING" id="428993.SAMN06296058_0446"/>
<feature type="transmembrane region" description="Helical" evidence="5">
    <location>
        <begin position="156"/>
        <end position="176"/>
    </location>
</feature>
<feature type="transmembrane region" description="Helical" evidence="5">
    <location>
        <begin position="374"/>
        <end position="390"/>
    </location>
</feature>
<dbReference type="PANTHER" id="PTHR37422:SF13">
    <property type="entry name" value="LIPOPOLYSACCHARIDE BIOSYNTHESIS PROTEIN PA4999-RELATED"/>
    <property type="match status" value="1"/>
</dbReference>
<feature type="transmembrane region" description="Helical" evidence="5">
    <location>
        <begin position="74"/>
        <end position="95"/>
    </location>
</feature>
<protein>
    <submittedName>
        <fullName evidence="7">O-antigen ligase</fullName>
    </submittedName>
</protein>
<dbReference type="EMBL" id="FUZV01000001">
    <property type="protein sequence ID" value="SKC45375.1"/>
    <property type="molecule type" value="Genomic_DNA"/>
</dbReference>
<evidence type="ECO:0000256" key="3">
    <source>
        <dbReference type="ARBA" id="ARBA00022989"/>
    </source>
</evidence>
<evidence type="ECO:0000256" key="4">
    <source>
        <dbReference type="ARBA" id="ARBA00023136"/>
    </source>
</evidence>
<evidence type="ECO:0000259" key="6">
    <source>
        <dbReference type="Pfam" id="PF04932"/>
    </source>
</evidence>
<dbReference type="OrthoDB" id="871774at2"/>
<feature type="transmembrane region" description="Helical" evidence="5">
    <location>
        <begin position="259"/>
        <end position="279"/>
    </location>
</feature>
<feature type="transmembrane region" description="Helical" evidence="5">
    <location>
        <begin position="222"/>
        <end position="238"/>
    </location>
</feature>
<dbReference type="GO" id="GO:0016020">
    <property type="term" value="C:membrane"/>
    <property type="evidence" value="ECO:0007669"/>
    <property type="project" value="UniProtKB-SubCell"/>
</dbReference>
<gene>
    <name evidence="7" type="ORF">SAMN06296058_0446</name>
</gene>
<proteinExistence type="predicted"/>
<feature type="transmembrane region" description="Helical" evidence="5">
    <location>
        <begin position="107"/>
        <end position="124"/>
    </location>
</feature>
<dbReference type="Proteomes" id="UP000190341">
    <property type="component" value="Unassembled WGS sequence"/>
</dbReference>